<comment type="caution">
    <text evidence="4">Lacks conserved residue(s) required for the propagation of feature annotation.</text>
</comment>
<evidence type="ECO:0000259" key="8">
    <source>
        <dbReference type="PROSITE" id="PS50067"/>
    </source>
</evidence>
<evidence type="ECO:0000256" key="5">
    <source>
        <dbReference type="SAM" id="Coils"/>
    </source>
</evidence>
<evidence type="ECO:0000256" key="6">
    <source>
        <dbReference type="SAM" id="MobiDB-lite"/>
    </source>
</evidence>
<keyword evidence="1" id="KW-0547">Nucleotide-binding</keyword>
<reference evidence="9 10" key="1">
    <citation type="journal article" date="2023" name="Life. Sci Alliance">
        <title>Evolutionary insights into 3D genome organization and epigenetic landscape of Vigna mungo.</title>
        <authorList>
            <person name="Junaid A."/>
            <person name="Singh B."/>
            <person name="Bhatia S."/>
        </authorList>
    </citation>
    <scope>NUCLEOTIDE SEQUENCE [LARGE SCALE GENOMIC DNA]</scope>
    <source>
        <strain evidence="9">Urdbean</strain>
    </source>
</reference>
<feature type="coiled-coil region" evidence="5">
    <location>
        <begin position="259"/>
        <end position="293"/>
    </location>
</feature>
<feature type="domain" description="Kinesin motor" evidence="8">
    <location>
        <begin position="1"/>
        <end position="242"/>
    </location>
</feature>
<feature type="region of interest" description="Disordered" evidence="6">
    <location>
        <begin position="936"/>
        <end position="959"/>
    </location>
</feature>
<name>A0AAQ3S174_VIGMU</name>
<dbReference type="GO" id="GO:0015630">
    <property type="term" value="C:microtubule cytoskeleton"/>
    <property type="evidence" value="ECO:0007669"/>
    <property type="project" value="TreeGrafter"/>
</dbReference>
<feature type="compositionally biased region" description="Low complexity" evidence="6">
    <location>
        <begin position="633"/>
        <end position="648"/>
    </location>
</feature>
<dbReference type="EMBL" id="CP144696">
    <property type="protein sequence ID" value="WVZ11764.1"/>
    <property type="molecule type" value="Genomic_DNA"/>
</dbReference>
<dbReference type="Proteomes" id="UP001374535">
    <property type="component" value="Chromosome 5"/>
</dbReference>
<dbReference type="AlphaFoldDB" id="A0AAQ3S174"/>
<dbReference type="SUPFAM" id="SSF52540">
    <property type="entry name" value="P-loop containing nucleoside triphosphate hydrolases"/>
    <property type="match status" value="1"/>
</dbReference>
<feature type="transmembrane region" description="Helical" evidence="7">
    <location>
        <begin position="111"/>
        <end position="131"/>
    </location>
</feature>
<dbReference type="PROSITE" id="PS00411">
    <property type="entry name" value="KINESIN_MOTOR_1"/>
    <property type="match status" value="1"/>
</dbReference>
<dbReference type="InterPro" id="IPR036961">
    <property type="entry name" value="Kinesin_motor_dom_sf"/>
</dbReference>
<dbReference type="GO" id="GO:0003777">
    <property type="term" value="F:microtubule motor activity"/>
    <property type="evidence" value="ECO:0007669"/>
    <property type="project" value="InterPro"/>
</dbReference>
<dbReference type="PRINTS" id="PR00380">
    <property type="entry name" value="KINESINHEAVY"/>
</dbReference>
<dbReference type="SMART" id="SM00129">
    <property type="entry name" value="KISc"/>
    <property type="match status" value="1"/>
</dbReference>
<sequence>MFIHCSQEGSSYDRGLYSRCFEELFDLSNLDTTATSQYTFSVTICELYNEQIRDLISESGKNLPKLCFASPEYLIELMQEKVDNPMEFSRVLKAAFQSRGNNPLKINVSHLYGLWPILCMATLIVTIHIFYNNLISGENSYSKLSLVDLAGSEGLISEDDSGERVTDMLHVMKSLSALGDVLSSLTSKKDVIPYQNSVLTKLFVDSLGGSSKSLMIVNVCPNSSNLSETLLSLNFSARARNSVLSLGNRDTIKKWRDVANDSRKELYEKEKEIQDLKQDGLRLKQALRDANDQCVLLFNEVQKAWKVSSALQTDLQAEHILLADTYKAEKEENSQLRNQVAHMLQLEKAQNLQIQQRDSTIKSLEYYNCNCAIHLSSAVVCGMALLIMACHLSFVIYMATVAKIGSLEIQLNEALRSSNTRLNVVPETVSGAIPNSRTTGDRLHVENEKLFDKLTEKASLAGSPKLSSPLSRGSINVEPGNVGSTTARARSMDVLPSTFVTDKNDGTVALVKSGSERVKTTPAGEYLTAALNDFNPDQYEGLAAISDGANKLLMLVLAAVIKAGASREHEILAEIRDAVFSFIRKMEPRQVMDTMLVSRVRILYIRSLLARSPELQSIKVLPVECFLEKANTGPSRSSSRASSPGRSSVQYVDEQIQGFKVNIKPEKKSKFSSVVLKIRGIDEETWRQQVTGGKLREISEEAKSFAIGNKALAALFVHTPAGELQRQIRSWLAEKFDFLSIMGNDATGGTNGQLELISTAIMDGWMAGLGSALSPQTDALGQLLFEYSRRVYTSQLQHLKDIAGTLATEEAEDAAQVAKLRSALESVDHKRRKILQQMRSDVALLTLENGGSPVQNFSTAAEDARLASLISLDRILKQVKDITKLSTVNTIEKSKKRTVLGSLDKLTEQMSSLLEIDHPCAQRDIADARRVVESIPEEDDRIQNLSHSRMPSTDTGSGSGTDVAQWNVLQFNTGNTSSFIIKCGANSNSELIIKAEARVQEPKGGEIVRVAPRPSILENLSLEEMKQVFAELPEALRLLALARTADGTRARYSRLYRTLAMKVPSLRDLVSELEKGGALKDVRT</sequence>
<evidence type="ECO:0000256" key="1">
    <source>
        <dbReference type="ARBA" id="ARBA00022741"/>
    </source>
</evidence>
<feature type="compositionally biased region" description="Polar residues" evidence="6">
    <location>
        <begin position="465"/>
        <end position="474"/>
    </location>
</feature>
<keyword evidence="2" id="KW-0067">ATP-binding</keyword>
<evidence type="ECO:0000256" key="2">
    <source>
        <dbReference type="ARBA" id="ARBA00022840"/>
    </source>
</evidence>
<keyword evidence="7" id="KW-0812">Transmembrane</keyword>
<feature type="region of interest" description="Disordered" evidence="6">
    <location>
        <begin position="462"/>
        <end position="483"/>
    </location>
</feature>
<feature type="region of interest" description="Disordered" evidence="6">
    <location>
        <begin position="630"/>
        <end position="649"/>
    </location>
</feature>
<dbReference type="GO" id="GO:0005524">
    <property type="term" value="F:ATP binding"/>
    <property type="evidence" value="ECO:0007669"/>
    <property type="project" value="UniProtKB-KW"/>
</dbReference>
<evidence type="ECO:0000256" key="4">
    <source>
        <dbReference type="PROSITE-ProRule" id="PRU00283"/>
    </source>
</evidence>
<dbReference type="PANTHER" id="PTHR47972">
    <property type="entry name" value="KINESIN-LIKE PROTEIN KLP-3"/>
    <property type="match status" value="1"/>
</dbReference>
<dbReference type="InterPro" id="IPR019821">
    <property type="entry name" value="Kinesin_motor_CS"/>
</dbReference>
<dbReference type="GO" id="GO:0007018">
    <property type="term" value="P:microtubule-based movement"/>
    <property type="evidence" value="ECO:0007669"/>
    <property type="project" value="InterPro"/>
</dbReference>
<dbReference type="GO" id="GO:0008017">
    <property type="term" value="F:microtubule binding"/>
    <property type="evidence" value="ECO:0007669"/>
    <property type="project" value="InterPro"/>
</dbReference>
<evidence type="ECO:0000256" key="7">
    <source>
        <dbReference type="SAM" id="Phobius"/>
    </source>
</evidence>
<keyword evidence="10" id="KW-1185">Reference proteome</keyword>
<keyword evidence="5" id="KW-0175">Coiled coil</keyword>
<feature type="compositionally biased region" description="Polar residues" evidence="6">
    <location>
        <begin position="943"/>
        <end position="959"/>
    </location>
</feature>
<comment type="similarity">
    <text evidence="4">Belongs to the TRAFAC class myosin-kinesin ATPase superfamily. Kinesin family.</text>
</comment>
<gene>
    <name evidence="9" type="ORF">V8G54_016294</name>
</gene>
<dbReference type="InterPro" id="IPR027640">
    <property type="entry name" value="Kinesin-like_fam"/>
</dbReference>
<dbReference type="PANTHER" id="PTHR47972:SF22">
    <property type="entry name" value="KINESIN-LIKE PROTEIN KIN-14A-RELATED"/>
    <property type="match status" value="1"/>
</dbReference>
<keyword evidence="7" id="KW-1133">Transmembrane helix</keyword>
<evidence type="ECO:0000313" key="10">
    <source>
        <dbReference type="Proteomes" id="UP001374535"/>
    </source>
</evidence>
<feature type="transmembrane region" description="Helical" evidence="7">
    <location>
        <begin position="372"/>
        <end position="397"/>
    </location>
</feature>
<dbReference type="Pfam" id="PF00225">
    <property type="entry name" value="Kinesin"/>
    <property type="match status" value="1"/>
</dbReference>
<organism evidence="9 10">
    <name type="scientific">Vigna mungo</name>
    <name type="common">Black gram</name>
    <name type="synonym">Phaseolus mungo</name>
    <dbReference type="NCBI Taxonomy" id="3915"/>
    <lineage>
        <taxon>Eukaryota</taxon>
        <taxon>Viridiplantae</taxon>
        <taxon>Streptophyta</taxon>
        <taxon>Embryophyta</taxon>
        <taxon>Tracheophyta</taxon>
        <taxon>Spermatophyta</taxon>
        <taxon>Magnoliopsida</taxon>
        <taxon>eudicotyledons</taxon>
        <taxon>Gunneridae</taxon>
        <taxon>Pentapetalae</taxon>
        <taxon>rosids</taxon>
        <taxon>fabids</taxon>
        <taxon>Fabales</taxon>
        <taxon>Fabaceae</taxon>
        <taxon>Papilionoideae</taxon>
        <taxon>50 kb inversion clade</taxon>
        <taxon>NPAAA clade</taxon>
        <taxon>indigoferoid/millettioid clade</taxon>
        <taxon>Phaseoleae</taxon>
        <taxon>Vigna</taxon>
    </lineage>
</organism>
<evidence type="ECO:0000313" key="9">
    <source>
        <dbReference type="EMBL" id="WVZ11764.1"/>
    </source>
</evidence>
<keyword evidence="7" id="KW-0472">Membrane</keyword>
<protein>
    <recommendedName>
        <fullName evidence="8">Kinesin motor domain-containing protein</fullName>
    </recommendedName>
</protein>
<keyword evidence="3" id="KW-0505">Motor protein</keyword>
<evidence type="ECO:0000256" key="3">
    <source>
        <dbReference type="ARBA" id="ARBA00023175"/>
    </source>
</evidence>
<dbReference type="Gene3D" id="3.40.850.10">
    <property type="entry name" value="Kinesin motor domain"/>
    <property type="match status" value="1"/>
</dbReference>
<dbReference type="InterPro" id="IPR027417">
    <property type="entry name" value="P-loop_NTPase"/>
</dbReference>
<accession>A0AAQ3S174</accession>
<dbReference type="InterPro" id="IPR001752">
    <property type="entry name" value="Kinesin_motor_dom"/>
</dbReference>
<dbReference type="PROSITE" id="PS50067">
    <property type="entry name" value="KINESIN_MOTOR_2"/>
    <property type="match status" value="1"/>
</dbReference>
<proteinExistence type="inferred from homology"/>